<accession>A0A8H5HVL6</accession>
<name>A0A8H5HVL6_9AGAR</name>
<dbReference type="EMBL" id="JAACJN010000017">
    <property type="protein sequence ID" value="KAF5390000.1"/>
    <property type="molecule type" value="Genomic_DNA"/>
</dbReference>
<organism evidence="1 2">
    <name type="scientific">Collybiopsis confluens</name>
    <dbReference type="NCBI Taxonomy" id="2823264"/>
    <lineage>
        <taxon>Eukaryota</taxon>
        <taxon>Fungi</taxon>
        <taxon>Dikarya</taxon>
        <taxon>Basidiomycota</taxon>
        <taxon>Agaricomycotina</taxon>
        <taxon>Agaricomycetes</taxon>
        <taxon>Agaricomycetidae</taxon>
        <taxon>Agaricales</taxon>
        <taxon>Marasmiineae</taxon>
        <taxon>Omphalotaceae</taxon>
        <taxon>Collybiopsis</taxon>
    </lineage>
</organism>
<keyword evidence="2" id="KW-1185">Reference proteome</keyword>
<dbReference type="AlphaFoldDB" id="A0A8H5HVL6"/>
<gene>
    <name evidence="1" type="ORF">D9757_003901</name>
</gene>
<reference evidence="1 2" key="1">
    <citation type="journal article" date="2020" name="ISME J.">
        <title>Uncovering the hidden diversity of litter-decomposition mechanisms in mushroom-forming fungi.</title>
        <authorList>
            <person name="Floudas D."/>
            <person name="Bentzer J."/>
            <person name="Ahren D."/>
            <person name="Johansson T."/>
            <person name="Persson P."/>
            <person name="Tunlid A."/>
        </authorList>
    </citation>
    <scope>NUCLEOTIDE SEQUENCE [LARGE SCALE GENOMIC DNA]</scope>
    <source>
        <strain evidence="1 2">CBS 406.79</strain>
    </source>
</reference>
<dbReference type="Proteomes" id="UP000518752">
    <property type="component" value="Unassembled WGS sequence"/>
</dbReference>
<proteinExistence type="predicted"/>
<sequence length="128" mass="13806">MQRPRGREKLPVSALKKLQMSFLLLLGTFSLQKPSPLLMMAIRSISCPYAHPISLELGLPDGVTAPDEASQFASVSLTDRTGHLTQDVVLVITGAGLDGPRCFVEPHPSPNQETTVLALTFCPLIQPS</sequence>
<comment type="caution">
    <text evidence="1">The sequence shown here is derived from an EMBL/GenBank/DDBJ whole genome shotgun (WGS) entry which is preliminary data.</text>
</comment>
<evidence type="ECO:0000313" key="1">
    <source>
        <dbReference type="EMBL" id="KAF5390000.1"/>
    </source>
</evidence>
<evidence type="ECO:0000313" key="2">
    <source>
        <dbReference type="Proteomes" id="UP000518752"/>
    </source>
</evidence>
<dbReference type="OrthoDB" id="1729737at2759"/>
<protein>
    <submittedName>
        <fullName evidence="1">Uncharacterized protein</fullName>
    </submittedName>
</protein>